<organism evidence="2 3">
    <name type="scientific">Herbiconiux ginsengi</name>
    <dbReference type="NCBI Taxonomy" id="381665"/>
    <lineage>
        <taxon>Bacteria</taxon>
        <taxon>Bacillati</taxon>
        <taxon>Actinomycetota</taxon>
        <taxon>Actinomycetes</taxon>
        <taxon>Micrococcales</taxon>
        <taxon>Microbacteriaceae</taxon>
        <taxon>Herbiconiux</taxon>
    </lineage>
</organism>
<gene>
    <name evidence="2" type="ORF">SAMN05216554_2814</name>
</gene>
<proteinExistence type="predicted"/>
<evidence type="ECO:0000313" key="2">
    <source>
        <dbReference type="EMBL" id="SDZ24999.1"/>
    </source>
</evidence>
<keyword evidence="1" id="KW-0732">Signal</keyword>
<feature type="signal peptide" evidence="1">
    <location>
        <begin position="1"/>
        <end position="24"/>
    </location>
</feature>
<evidence type="ECO:0000313" key="3">
    <source>
        <dbReference type="Proteomes" id="UP000198891"/>
    </source>
</evidence>
<dbReference type="Proteomes" id="UP000198891">
    <property type="component" value="Unassembled WGS sequence"/>
</dbReference>
<dbReference type="STRING" id="381665.SAMN05216554_2814"/>
<dbReference type="PROSITE" id="PS51257">
    <property type="entry name" value="PROKAR_LIPOPROTEIN"/>
    <property type="match status" value="1"/>
</dbReference>
<dbReference type="RefSeq" id="WP_092554885.1">
    <property type="nucleotide sequence ID" value="NZ_FNPZ01000003.1"/>
</dbReference>
<sequence>MPRRAYFPLVALTLAVALSGCAGAAPLSQKDAAALTTLAAVAGPTSNVPADAITSTECWLPSDHLVDDPSVADTVWKVLCRVHYTDDSGDRYQDATCIGDFAKDPQLDHCYRWAHYDFAPTFPDFPAVTAG</sequence>
<protein>
    <submittedName>
        <fullName evidence="2">Uncharacterized protein</fullName>
    </submittedName>
</protein>
<evidence type="ECO:0000256" key="1">
    <source>
        <dbReference type="SAM" id="SignalP"/>
    </source>
</evidence>
<keyword evidence="3" id="KW-1185">Reference proteome</keyword>
<name>A0A1H3RJ85_9MICO</name>
<dbReference type="AlphaFoldDB" id="A0A1H3RJ85"/>
<reference evidence="2 3" key="1">
    <citation type="submission" date="2016-10" db="EMBL/GenBank/DDBJ databases">
        <authorList>
            <person name="de Groot N.N."/>
        </authorList>
    </citation>
    <scope>NUCLEOTIDE SEQUENCE [LARGE SCALE GENOMIC DNA]</scope>
    <source>
        <strain evidence="2 3">CGMCC 4.3491</strain>
    </source>
</reference>
<dbReference type="OrthoDB" id="5120238at2"/>
<feature type="chain" id="PRO_5011524546" evidence="1">
    <location>
        <begin position="25"/>
        <end position="131"/>
    </location>
</feature>
<accession>A0A1H3RJ85</accession>
<dbReference type="EMBL" id="FNPZ01000003">
    <property type="protein sequence ID" value="SDZ24999.1"/>
    <property type="molecule type" value="Genomic_DNA"/>
</dbReference>